<feature type="transmembrane region" description="Helical" evidence="1">
    <location>
        <begin position="191"/>
        <end position="215"/>
    </location>
</feature>
<sequence>MSENAGATDQSPYLGASHYNAAEIGALAHLYRGEMYRSTVWRTRLDTTSNWAVVTTGIALSVTFSNIAATPLPIVLISFLLAAFLLFEARRYQFFDVWNTRVRVLENHFYEPMLVGGDSRKDREWNQVLAADLRRMQLHTTLIDAIGLRLRRNYGWIFGIQVVSYWAKIAVHPTPLTTLAELWERTSVGPLPGPAVLASGLVFYGGLVAIGVLTFHPLKRVQRIPDLAAGTDRLRTLAGNEQY</sequence>
<dbReference type="Pfam" id="PF10028">
    <property type="entry name" value="DUF2270"/>
    <property type="match status" value="1"/>
</dbReference>
<dbReference type="Proteomes" id="UP000516369">
    <property type="component" value="Chromosome"/>
</dbReference>
<dbReference type="InterPro" id="IPR014470">
    <property type="entry name" value="UCP01500"/>
</dbReference>
<feature type="transmembrane region" description="Helical" evidence="1">
    <location>
        <begin position="154"/>
        <end position="171"/>
    </location>
</feature>
<keyword evidence="1" id="KW-0472">Membrane</keyword>
<evidence type="ECO:0000256" key="1">
    <source>
        <dbReference type="SAM" id="Phobius"/>
    </source>
</evidence>
<protein>
    <submittedName>
        <fullName evidence="2">DUF2270 domain-containing protein</fullName>
    </submittedName>
</protein>
<keyword evidence="3" id="KW-1185">Reference proteome</keyword>
<name>A0A7H1N159_9PROT</name>
<keyword evidence="1" id="KW-1133">Transmembrane helix</keyword>
<organism evidence="2 3">
    <name type="scientific">Defluviicoccus vanus</name>
    <dbReference type="NCBI Taxonomy" id="111831"/>
    <lineage>
        <taxon>Bacteria</taxon>
        <taxon>Pseudomonadati</taxon>
        <taxon>Pseudomonadota</taxon>
        <taxon>Alphaproteobacteria</taxon>
        <taxon>Rhodospirillales</taxon>
        <taxon>Rhodospirillaceae</taxon>
        <taxon>Defluviicoccus</taxon>
    </lineage>
</organism>
<feature type="transmembrane region" description="Helical" evidence="1">
    <location>
        <begin position="67"/>
        <end position="87"/>
    </location>
</feature>
<gene>
    <name evidence="2" type="ORF">HQ394_09060</name>
</gene>
<proteinExistence type="predicted"/>
<accession>A0A7H1N159</accession>
<keyword evidence="1" id="KW-0812">Transmembrane</keyword>
<reference evidence="2 3" key="1">
    <citation type="submission" date="2020-05" db="EMBL/GenBank/DDBJ databases">
        <title>Complete closed genome sequence of Defluviicoccus vanus.</title>
        <authorList>
            <person name="Bessarab I."/>
            <person name="Arumugam K."/>
            <person name="Maszenan A.M."/>
            <person name="Seviour R.J."/>
            <person name="Williams R.B."/>
        </authorList>
    </citation>
    <scope>NUCLEOTIDE SEQUENCE [LARGE SCALE GENOMIC DNA]</scope>
    <source>
        <strain evidence="2 3">Ben 114</strain>
    </source>
</reference>
<evidence type="ECO:0000313" key="2">
    <source>
        <dbReference type="EMBL" id="QNT69445.1"/>
    </source>
</evidence>
<evidence type="ECO:0000313" key="3">
    <source>
        <dbReference type="Proteomes" id="UP000516369"/>
    </source>
</evidence>
<dbReference type="EMBL" id="CP053923">
    <property type="protein sequence ID" value="QNT69445.1"/>
    <property type="molecule type" value="Genomic_DNA"/>
</dbReference>
<dbReference type="AlphaFoldDB" id="A0A7H1N159"/>
<dbReference type="RefSeq" id="WP_190262947.1">
    <property type="nucleotide sequence ID" value="NZ_CP053923.1"/>
</dbReference>
<dbReference type="KEGG" id="dvn:HQ394_09060"/>